<keyword evidence="3" id="KW-1185">Reference proteome</keyword>
<dbReference type="RefSeq" id="WP_068713499.1">
    <property type="nucleotide sequence ID" value="NZ_AP014635.1"/>
</dbReference>
<sequence>MEHQQPAYFIFDTQITDIERLQPYLSQVKETYEAFGGKMLVQGGALEVFEGQAPQGNIVILQFDSMQAAQGWYASDAYQAIVRYRHAGSQANGWLVQGLTAISA</sequence>
<comment type="caution">
    <text evidence="2">The sequence shown here is derived from an EMBL/GenBank/DDBJ whole genome shotgun (WGS) entry which is preliminary data.</text>
</comment>
<proteinExistence type="predicted"/>
<dbReference type="Proteomes" id="UP001199044">
    <property type="component" value="Unassembled WGS sequence"/>
</dbReference>
<dbReference type="Gene3D" id="3.30.70.100">
    <property type="match status" value="1"/>
</dbReference>
<name>A0ABS7YHY7_9VIBR</name>
<dbReference type="PANTHER" id="PTHR41521">
    <property type="match status" value="1"/>
</dbReference>
<feature type="domain" description="DUF1330" evidence="1">
    <location>
        <begin position="6"/>
        <end position="99"/>
    </location>
</feature>
<dbReference type="PANTHER" id="PTHR41521:SF4">
    <property type="entry name" value="BLR0684 PROTEIN"/>
    <property type="match status" value="1"/>
</dbReference>
<dbReference type="InterPro" id="IPR011008">
    <property type="entry name" value="Dimeric_a/b-barrel"/>
</dbReference>
<accession>A0ABS7YHY7</accession>
<gene>
    <name evidence="2" type="ORF">LDJ79_04175</name>
</gene>
<dbReference type="SUPFAM" id="SSF54909">
    <property type="entry name" value="Dimeric alpha+beta barrel"/>
    <property type="match status" value="1"/>
</dbReference>
<evidence type="ECO:0000313" key="2">
    <source>
        <dbReference type="EMBL" id="MCA2015295.1"/>
    </source>
</evidence>
<protein>
    <submittedName>
        <fullName evidence="2">DUF1330 domain-containing protein</fullName>
    </submittedName>
</protein>
<reference evidence="3" key="1">
    <citation type="submission" date="2023-07" db="EMBL/GenBank/DDBJ databases">
        <title>Molecular identification of indigenous halophilic bacteria isolated from red sea cost, biodegradation of synthetic dyes and assessment of degraded metabolite toxicity.</title>
        <authorList>
            <person name="Chaieb K."/>
            <person name="Altayb H.N."/>
        </authorList>
    </citation>
    <scope>NUCLEOTIDE SEQUENCE [LARGE SCALE GENOMIC DNA]</scope>
    <source>
        <strain evidence="3">K20</strain>
    </source>
</reference>
<dbReference type="InterPro" id="IPR010753">
    <property type="entry name" value="DUF1330"/>
</dbReference>
<evidence type="ECO:0000313" key="3">
    <source>
        <dbReference type="Proteomes" id="UP001199044"/>
    </source>
</evidence>
<evidence type="ECO:0000259" key="1">
    <source>
        <dbReference type="Pfam" id="PF07045"/>
    </source>
</evidence>
<dbReference type="Pfam" id="PF07045">
    <property type="entry name" value="DUF1330"/>
    <property type="match status" value="1"/>
</dbReference>
<dbReference type="EMBL" id="JAIWIU010000025">
    <property type="protein sequence ID" value="MCA2015295.1"/>
    <property type="molecule type" value="Genomic_DNA"/>
</dbReference>
<organism evidence="2 3">
    <name type="scientific">Vibrio tritonius</name>
    <dbReference type="NCBI Taxonomy" id="1435069"/>
    <lineage>
        <taxon>Bacteria</taxon>
        <taxon>Pseudomonadati</taxon>
        <taxon>Pseudomonadota</taxon>
        <taxon>Gammaproteobacteria</taxon>
        <taxon>Vibrionales</taxon>
        <taxon>Vibrionaceae</taxon>
        <taxon>Vibrio</taxon>
    </lineage>
</organism>